<dbReference type="InterPro" id="IPR006828">
    <property type="entry name" value="ASC_dom"/>
</dbReference>
<dbReference type="EMBL" id="JANBPU010000076">
    <property type="protein sequence ID" value="KAJ1917261.1"/>
    <property type="molecule type" value="Genomic_DNA"/>
</dbReference>
<name>A0A9W7ZV96_9FUNG</name>
<feature type="compositionally biased region" description="Basic residues" evidence="2">
    <location>
        <begin position="39"/>
        <end position="48"/>
    </location>
</feature>
<dbReference type="InterPro" id="IPR032640">
    <property type="entry name" value="AMPK1_CBM"/>
</dbReference>
<dbReference type="PANTHER" id="PTHR10343:SF84">
    <property type="entry name" value="5'-AMP-ACTIVATED PROTEIN KINASE SUBUNIT BETA-1"/>
    <property type="match status" value="1"/>
</dbReference>
<feature type="compositionally biased region" description="Polar residues" evidence="2">
    <location>
        <begin position="374"/>
        <end position="392"/>
    </location>
</feature>
<dbReference type="Pfam" id="PF04739">
    <property type="entry name" value="AMPKBI"/>
    <property type="match status" value="1"/>
</dbReference>
<feature type="region of interest" description="Disordered" evidence="2">
    <location>
        <begin position="1"/>
        <end position="91"/>
    </location>
</feature>
<dbReference type="InterPro" id="IPR037256">
    <property type="entry name" value="ASC_dom_sf"/>
</dbReference>
<feature type="compositionally biased region" description="Basic residues" evidence="2">
    <location>
        <begin position="62"/>
        <end position="76"/>
    </location>
</feature>
<protein>
    <recommendedName>
        <fullName evidence="3">Association with the SNF1 complex (ASC) domain-containing protein</fullName>
    </recommendedName>
</protein>
<dbReference type="InterPro" id="IPR013783">
    <property type="entry name" value="Ig-like_fold"/>
</dbReference>
<dbReference type="AlphaFoldDB" id="A0A9W7ZV96"/>
<organism evidence="4 5">
    <name type="scientific">Mycoemilia scoparia</name>
    <dbReference type="NCBI Taxonomy" id="417184"/>
    <lineage>
        <taxon>Eukaryota</taxon>
        <taxon>Fungi</taxon>
        <taxon>Fungi incertae sedis</taxon>
        <taxon>Zoopagomycota</taxon>
        <taxon>Kickxellomycotina</taxon>
        <taxon>Kickxellomycetes</taxon>
        <taxon>Kickxellales</taxon>
        <taxon>Kickxellaceae</taxon>
        <taxon>Mycoemilia</taxon>
    </lineage>
</organism>
<evidence type="ECO:0000313" key="5">
    <source>
        <dbReference type="Proteomes" id="UP001150538"/>
    </source>
</evidence>
<evidence type="ECO:0000259" key="3">
    <source>
        <dbReference type="SMART" id="SM01010"/>
    </source>
</evidence>
<feature type="region of interest" description="Disordered" evidence="2">
    <location>
        <begin position="353"/>
        <end position="438"/>
    </location>
</feature>
<dbReference type="Proteomes" id="UP001150538">
    <property type="component" value="Unassembled WGS sequence"/>
</dbReference>
<feature type="compositionally biased region" description="Polar residues" evidence="2">
    <location>
        <begin position="203"/>
        <end position="213"/>
    </location>
</feature>
<sequence>MGNTQSIEQGSGANNAQGGGHRPDTGYLAGDSQTSPSKLMRHGTHHSRPSNSSAAPPSPSQRHYHHHHHHHHHHKAPSGGGGGGGGGANRIAIGPMAADLLSPIVGSPLPESGFGSSQRAIPIDKSRQTQTVLPEVFPATLPNNEGMERMMSPPRQDTLPAAAASHRHQMQSSQGGDHSAGLGQHGGEYPRPGSIGRSPQPLPSSLGSNSGRQYLQPPQIHQPTPATFTPQSKLIPTLIRWPKGGDHVYVAGSFNDWRYKIKLHKTETEWQAVIDLPSGTHCIKFVVDDEWQCSNSLMIAPDDDGNLVNYINVDEHLNRGSNGGPVGLNMGLGGMEIDDNFVGSYENQNNTIGSTCNDANNELGGDDANVEGLDSSQLSGSPPGDYTNQIPDWNQLMAKLRDPSSSGGSRRKDPPMLPPHLNNVLLNHTNGSSKNDPNVLPVPNHVVLNHLYACSIKDQVMAVSTTSRYRGKYLTTIYYKPVNTPA</sequence>
<dbReference type="CDD" id="cd02859">
    <property type="entry name" value="E_set_AMPKbeta_like_N"/>
    <property type="match status" value="1"/>
</dbReference>
<evidence type="ECO:0000256" key="1">
    <source>
        <dbReference type="ARBA" id="ARBA00010926"/>
    </source>
</evidence>
<feature type="region of interest" description="Disordered" evidence="2">
    <location>
        <begin position="139"/>
        <end position="229"/>
    </location>
</feature>
<evidence type="ECO:0000256" key="2">
    <source>
        <dbReference type="SAM" id="MobiDB-lite"/>
    </source>
</evidence>
<dbReference type="InterPro" id="IPR050827">
    <property type="entry name" value="CRP1_MDG1_kinase"/>
</dbReference>
<keyword evidence="5" id="KW-1185">Reference proteome</keyword>
<dbReference type="GO" id="GO:0005737">
    <property type="term" value="C:cytoplasm"/>
    <property type="evidence" value="ECO:0007669"/>
    <property type="project" value="TreeGrafter"/>
</dbReference>
<evidence type="ECO:0000313" key="4">
    <source>
        <dbReference type="EMBL" id="KAJ1917261.1"/>
    </source>
</evidence>
<comment type="caution">
    <text evidence="4">The sequence shown here is derived from an EMBL/GenBank/DDBJ whole genome shotgun (WGS) entry which is preliminary data.</text>
</comment>
<dbReference type="GO" id="GO:0007165">
    <property type="term" value="P:signal transduction"/>
    <property type="evidence" value="ECO:0007669"/>
    <property type="project" value="TreeGrafter"/>
</dbReference>
<dbReference type="Gene3D" id="6.20.250.60">
    <property type="match status" value="1"/>
</dbReference>
<feature type="domain" description="Association with the SNF1 complex (ASC)" evidence="3">
    <location>
        <begin position="379"/>
        <end position="482"/>
    </location>
</feature>
<dbReference type="GO" id="GO:0005634">
    <property type="term" value="C:nucleus"/>
    <property type="evidence" value="ECO:0007669"/>
    <property type="project" value="TreeGrafter"/>
</dbReference>
<comment type="similarity">
    <text evidence="1">Belongs to the 5'-AMP-activated protein kinase beta subunit family.</text>
</comment>
<dbReference type="OrthoDB" id="531008at2759"/>
<reference evidence="4" key="1">
    <citation type="submission" date="2022-07" db="EMBL/GenBank/DDBJ databases">
        <title>Phylogenomic reconstructions and comparative analyses of Kickxellomycotina fungi.</title>
        <authorList>
            <person name="Reynolds N.K."/>
            <person name="Stajich J.E."/>
            <person name="Barry K."/>
            <person name="Grigoriev I.V."/>
            <person name="Crous P."/>
            <person name="Smith M.E."/>
        </authorList>
    </citation>
    <scope>NUCLEOTIDE SEQUENCE</scope>
    <source>
        <strain evidence="4">NBRC 100468</strain>
    </source>
</reference>
<gene>
    <name evidence="4" type="ORF">H4219_003291</name>
</gene>
<dbReference type="GO" id="GO:0031588">
    <property type="term" value="C:nucleotide-activated protein kinase complex"/>
    <property type="evidence" value="ECO:0007669"/>
    <property type="project" value="TreeGrafter"/>
</dbReference>
<dbReference type="InterPro" id="IPR014756">
    <property type="entry name" value="Ig_E-set"/>
</dbReference>
<dbReference type="SUPFAM" id="SSF160219">
    <property type="entry name" value="AMPKBI-like"/>
    <property type="match status" value="1"/>
</dbReference>
<dbReference type="GO" id="GO:0019901">
    <property type="term" value="F:protein kinase binding"/>
    <property type="evidence" value="ECO:0007669"/>
    <property type="project" value="TreeGrafter"/>
</dbReference>
<dbReference type="SMART" id="SM01010">
    <property type="entry name" value="AMPKBI"/>
    <property type="match status" value="1"/>
</dbReference>
<dbReference type="PANTHER" id="PTHR10343">
    <property type="entry name" value="5'-AMP-ACTIVATED PROTEIN KINASE , BETA SUBUNIT"/>
    <property type="match status" value="1"/>
</dbReference>
<feature type="compositionally biased region" description="Gly residues" evidence="2">
    <location>
        <begin position="78"/>
        <end position="88"/>
    </location>
</feature>
<dbReference type="Pfam" id="PF16561">
    <property type="entry name" value="AMPK1_CBM"/>
    <property type="match status" value="1"/>
</dbReference>
<feature type="compositionally biased region" description="Polar residues" evidence="2">
    <location>
        <begin position="219"/>
        <end position="229"/>
    </location>
</feature>
<accession>A0A9W7ZV96</accession>
<dbReference type="SUPFAM" id="SSF81296">
    <property type="entry name" value="E set domains"/>
    <property type="match status" value="1"/>
</dbReference>
<dbReference type="Gene3D" id="2.60.40.10">
    <property type="entry name" value="Immunoglobulins"/>
    <property type="match status" value="1"/>
</dbReference>
<proteinExistence type="inferred from homology"/>
<feature type="compositionally biased region" description="Low complexity" evidence="2">
    <location>
        <begin position="419"/>
        <end position="430"/>
    </location>
</feature>